<accession>A0ABP1D7X4</accession>
<evidence type="ECO:0000313" key="2">
    <source>
        <dbReference type="EMBL" id="CAL1703192.1"/>
    </source>
</evidence>
<evidence type="ECO:0000256" key="1">
    <source>
        <dbReference type="SAM" id="MobiDB-lite"/>
    </source>
</evidence>
<dbReference type="EMBL" id="OZ037946">
    <property type="protein sequence ID" value="CAL1703192.1"/>
    <property type="molecule type" value="Genomic_DNA"/>
</dbReference>
<name>A0ABP1D7X4_9APHY</name>
<proteinExistence type="predicted"/>
<keyword evidence="3" id="KW-1185">Reference proteome</keyword>
<reference evidence="3" key="1">
    <citation type="submission" date="2024-04" db="EMBL/GenBank/DDBJ databases">
        <authorList>
            <person name="Shaw F."/>
            <person name="Minotto A."/>
        </authorList>
    </citation>
    <scope>NUCLEOTIDE SEQUENCE [LARGE SCALE GENOMIC DNA]</scope>
</reference>
<protein>
    <submittedName>
        <fullName evidence="2">Uncharacterized protein</fullName>
    </submittedName>
</protein>
<feature type="region of interest" description="Disordered" evidence="1">
    <location>
        <begin position="1"/>
        <end position="31"/>
    </location>
</feature>
<feature type="compositionally biased region" description="Low complexity" evidence="1">
    <location>
        <begin position="149"/>
        <end position="162"/>
    </location>
</feature>
<dbReference type="Proteomes" id="UP001497453">
    <property type="component" value="Chromosome 3"/>
</dbReference>
<organism evidence="2 3">
    <name type="scientific">Somion occarium</name>
    <dbReference type="NCBI Taxonomy" id="3059160"/>
    <lineage>
        <taxon>Eukaryota</taxon>
        <taxon>Fungi</taxon>
        <taxon>Dikarya</taxon>
        <taxon>Basidiomycota</taxon>
        <taxon>Agaricomycotina</taxon>
        <taxon>Agaricomycetes</taxon>
        <taxon>Polyporales</taxon>
        <taxon>Cerrenaceae</taxon>
        <taxon>Somion</taxon>
    </lineage>
</organism>
<evidence type="ECO:0000313" key="3">
    <source>
        <dbReference type="Proteomes" id="UP001497453"/>
    </source>
</evidence>
<sequence length="353" mass="38803">MYNPYYHQPTEPTSYAPQADPGKYTNNQYTAAPHTYPCTQELPPTGLDVPSPFNNANYNQFFDYGCSPSPTTDHSLSPLWSSPHTSLTPMLSASLSTSSMPSPGFSPGTSPVPYVSPSPSVYNISPAFQTHLLSPYSPQTVPYPNTSQPHISSPSSHSNNISGANSVYPSLTRVRVPQRIEADTNNSFRIDFNVNGIPGISLQDAIKDVNGLVLDGACDKVFTSTGSRQIRLILTWPGYGQEGMYIPVQDRDGFITRARFAHLVSVNIARRLARFSKTTVDPKYAHWAVGRRGIGTEKLWLLSVKPAAQNMPKPHTFCTMFTNALDIFSYAPVMISYPLSTPVIVPTILYLTF</sequence>
<gene>
    <name evidence="2" type="ORF">GFSPODELE1_LOCUS4445</name>
</gene>
<feature type="region of interest" description="Disordered" evidence="1">
    <location>
        <begin position="139"/>
        <end position="164"/>
    </location>
</feature>
<feature type="compositionally biased region" description="Polar residues" evidence="1">
    <location>
        <begin position="139"/>
        <end position="148"/>
    </location>
</feature>